<comment type="similarity">
    <text evidence="1 2">Belongs to the enoyl-CoA hydratase/isomerase family.</text>
</comment>
<dbReference type="CDD" id="cd06558">
    <property type="entry name" value="crotonase-like"/>
    <property type="match status" value="1"/>
</dbReference>
<dbReference type="Gene3D" id="3.90.226.10">
    <property type="entry name" value="2-enoyl-CoA Hydratase, Chain A, domain 1"/>
    <property type="match status" value="1"/>
</dbReference>
<name>A0A1H9JYW0_9PSEU</name>
<dbReference type="InterPro" id="IPR029045">
    <property type="entry name" value="ClpP/crotonase-like_dom_sf"/>
</dbReference>
<sequence>MSAVATVTLSRPSLTLEAKNALRDELAAAAADPSVRAVVLTGTGKAFCVGQDLAEHAEALRHDPTTAFATIDEHYNPIVTLLATMPKPVVAAVNGTCVGAGLGFALACDLRVISRTARFGTAFTGIGLTCDSGLSASLARAVGSARASELVLLAEPFSAEQAVEWGVAGRLVEQAEVLPAALELAERLATGPTLAYAEVKRANAFAWEQVLAAEGAAQARLGVTEDHRGAVEAFLAKETPVFHAR</sequence>
<dbReference type="Gene3D" id="1.10.12.10">
    <property type="entry name" value="Lyase 2-enoyl-coa Hydratase, Chain A, domain 2"/>
    <property type="match status" value="1"/>
</dbReference>
<dbReference type="OrthoDB" id="9777711at2"/>
<evidence type="ECO:0000256" key="2">
    <source>
        <dbReference type="RuleBase" id="RU003707"/>
    </source>
</evidence>
<gene>
    <name evidence="3" type="ORF">SAMN04488000_105104</name>
</gene>
<evidence type="ECO:0000313" key="4">
    <source>
        <dbReference type="Proteomes" id="UP000199503"/>
    </source>
</evidence>
<dbReference type="SUPFAM" id="SSF52096">
    <property type="entry name" value="ClpP/crotonase"/>
    <property type="match status" value="1"/>
</dbReference>
<dbReference type="STRING" id="65499.SAMN04488000_105104"/>
<reference evidence="4" key="1">
    <citation type="submission" date="2016-10" db="EMBL/GenBank/DDBJ databases">
        <authorList>
            <person name="Varghese N."/>
            <person name="Submissions S."/>
        </authorList>
    </citation>
    <scope>NUCLEOTIDE SEQUENCE [LARGE SCALE GENOMIC DNA]</scope>
    <source>
        <strain evidence="4">DSM 44437</strain>
    </source>
</reference>
<dbReference type="AlphaFoldDB" id="A0A1H9JYW0"/>
<dbReference type="PANTHER" id="PTHR43459">
    <property type="entry name" value="ENOYL-COA HYDRATASE"/>
    <property type="match status" value="1"/>
</dbReference>
<dbReference type="InterPro" id="IPR018376">
    <property type="entry name" value="Enoyl-CoA_hyd/isom_CS"/>
</dbReference>
<dbReference type="GO" id="GO:0016853">
    <property type="term" value="F:isomerase activity"/>
    <property type="evidence" value="ECO:0007669"/>
    <property type="project" value="UniProtKB-KW"/>
</dbReference>
<protein>
    <submittedName>
        <fullName evidence="3">2-(1,2-epoxy-1,2-dihydrophenyl)acetyl-CoA isomerase</fullName>
    </submittedName>
</protein>
<dbReference type="EMBL" id="FOFV01000005">
    <property type="protein sequence ID" value="SEQ92146.1"/>
    <property type="molecule type" value="Genomic_DNA"/>
</dbReference>
<proteinExistence type="inferred from homology"/>
<evidence type="ECO:0000313" key="3">
    <source>
        <dbReference type="EMBL" id="SEQ92146.1"/>
    </source>
</evidence>
<dbReference type="Pfam" id="PF00378">
    <property type="entry name" value="ECH_1"/>
    <property type="match status" value="1"/>
</dbReference>
<evidence type="ECO:0000256" key="1">
    <source>
        <dbReference type="ARBA" id="ARBA00005254"/>
    </source>
</evidence>
<dbReference type="PANTHER" id="PTHR43459:SF1">
    <property type="entry name" value="EG:BACN32G11.4 PROTEIN"/>
    <property type="match status" value="1"/>
</dbReference>
<organism evidence="3 4">
    <name type="scientific">Lentzea albida</name>
    <dbReference type="NCBI Taxonomy" id="65499"/>
    <lineage>
        <taxon>Bacteria</taxon>
        <taxon>Bacillati</taxon>
        <taxon>Actinomycetota</taxon>
        <taxon>Actinomycetes</taxon>
        <taxon>Pseudonocardiales</taxon>
        <taxon>Pseudonocardiaceae</taxon>
        <taxon>Lentzea</taxon>
    </lineage>
</organism>
<dbReference type="Proteomes" id="UP000199503">
    <property type="component" value="Unassembled WGS sequence"/>
</dbReference>
<dbReference type="PROSITE" id="PS00166">
    <property type="entry name" value="ENOYL_COA_HYDRATASE"/>
    <property type="match status" value="1"/>
</dbReference>
<keyword evidence="4" id="KW-1185">Reference proteome</keyword>
<dbReference type="InterPro" id="IPR014748">
    <property type="entry name" value="Enoyl-CoA_hydra_C"/>
</dbReference>
<dbReference type="InterPro" id="IPR001753">
    <property type="entry name" value="Enoyl-CoA_hydra/iso"/>
</dbReference>
<keyword evidence="3" id="KW-0413">Isomerase</keyword>
<dbReference type="RefSeq" id="WP_089916052.1">
    <property type="nucleotide sequence ID" value="NZ_FOFV01000005.1"/>
</dbReference>
<accession>A0A1H9JYW0</accession>